<keyword evidence="3" id="KW-1185">Reference proteome</keyword>
<dbReference type="Pfam" id="PF13020">
    <property type="entry name" value="NOV_C"/>
    <property type="match status" value="1"/>
</dbReference>
<accession>A0A0G3ERC8</accession>
<sequence length="151" mass="16522">MQFAILARQSVPIGWTECPRVTYRAGILVAIALPGLNDGQAACLSIAAGLDPFYDLVKGNQGAINGLFRYEIEAYDSEARPLYIEVKTTNGGIAAPFLVTANEVAVSKEEADHYAIYRVFDFAKEPKVYVLKGPVDVSCELTPHLWLAFPK</sequence>
<evidence type="ECO:0000313" key="2">
    <source>
        <dbReference type="EMBL" id="AKJ69628.1"/>
    </source>
</evidence>
<protein>
    <recommendedName>
        <fullName evidence="1">Protein NO VEIN C-terminal domain-containing protein</fullName>
    </recommendedName>
</protein>
<proteinExistence type="predicted"/>
<organism evidence="2 3">
    <name type="scientific">Pandoraea thiooxydans</name>
    <dbReference type="NCBI Taxonomy" id="445709"/>
    <lineage>
        <taxon>Bacteria</taxon>
        <taxon>Pseudomonadati</taxon>
        <taxon>Pseudomonadota</taxon>
        <taxon>Betaproteobacteria</taxon>
        <taxon>Burkholderiales</taxon>
        <taxon>Burkholderiaceae</taxon>
        <taxon>Pandoraea</taxon>
    </lineage>
</organism>
<feature type="domain" description="Protein NO VEIN C-terminal" evidence="1">
    <location>
        <begin position="69"/>
        <end position="130"/>
    </location>
</feature>
<gene>
    <name evidence="2" type="ORF">ABW99_16855</name>
</gene>
<name>A0A0G3ERC8_9BURK</name>
<evidence type="ECO:0000313" key="3">
    <source>
        <dbReference type="Proteomes" id="UP000036700"/>
    </source>
</evidence>
<reference evidence="3" key="1">
    <citation type="submission" date="2015-06" db="EMBL/GenBank/DDBJ databases">
        <authorList>
            <person name="Lim Y.L."/>
            <person name="Ee R."/>
            <person name="Yong D."/>
            <person name="How K.Y."/>
            <person name="Yin W.F."/>
            <person name="Chan K.G."/>
        </authorList>
    </citation>
    <scope>NUCLEOTIDE SEQUENCE [LARGE SCALE GENOMIC DNA]</scope>
    <source>
        <strain evidence="3">DSM 25325</strain>
    </source>
</reference>
<dbReference type="KEGG" id="ptx:ABW99_16855"/>
<dbReference type="AlphaFoldDB" id="A0A0G3ERC8"/>
<dbReference type="Proteomes" id="UP000036700">
    <property type="component" value="Chromosome"/>
</dbReference>
<dbReference type="EMBL" id="CP011568">
    <property type="protein sequence ID" value="AKJ69628.1"/>
    <property type="molecule type" value="Genomic_DNA"/>
</dbReference>
<dbReference type="RefSeq" id="WP_047215539.1">
    <property type="nucleotide sequence ID" value="NZ_CP011568.3"/>
</dbReference>
<dbReference type="PATRIC" id="fig|445709.3.peg.3561"/>
<dbReference type="InterPro" id="IPR024975">
    <property type="entry name" value="NOV_C"/>
</dbReference>
<evidence type="ECO:0000259" key="1">
    <source>
        <dbReference type="Pfam" id="PF13020"/>
    </source>
</evidence>